<comment type="pathway">
    <text evidence="2">Organic acid metabolism; glycolate biosynthesis; glycolate from 2-phosphoglycolate: step 1/1.</text>
</comment>
<gene>
    <name evidence="5" type="ORF">SAMN05192573_104515</name>
</gene>
<protein>
    <recommendedName>
        <fullName evidence="4">phosphoglycolate phosphatase</fullName>
        <ecNumber evidence="4">3.1.3.18</ecNumber>
    </recommendedName>
</protein>
<dbReference type="PANTHER" id="PTHR43434:SF1">
    <property type="entry name" value="PHOSPHOGLYCOLATE PHOSPHATASE"/>
    <property type="match status" value="1"/>
</dbReference>
<name>A0A1G7WQS9_9SPHI</name>
<dbReference type="InterPro" id="IPR023214">
    <property type="entry name" value="HAD_sf"/>
</dbReference>
<evidence type="ECO:0000313" key="5">
    <source>
        <dbReference type="EMBL" id="SDG74244.1"/>
    </source>
</evidence>
<dbReference type="SFLD" id="SFLDS00003">
    <property type="entry name" value="Haloacid_Dehalogenase"/>
    <property type="match status" value="1"/>
</dbReference>
<dbReference type="STRING" id="551996.SAMN05192573_104515"/>
<comment type="similarity">
    <text evidence="3">Belongs to the HAD-like hydrolase superfamily. CbbY/CbbZ/Gph/YieH family.</text>
</comment>
<dbReference type="InterPro" id="IPR036412">
    <property type="entry name" value="HAD-like_sf"/>
</dbReference>
<dbReference type="SFLD" id="SFLDG01129">
    <property type="entry name" value="C1.5:_HAD__Beta-PGM__Phosphata"/>
    <property type="match status" value="1"/>
</dbReference>
<dbReference type="InterPro" id="IPR050155">
    <property type="entry name" value="HAD-like_hydrolase_sf"/>
</dbReference>
<dbReference type="EC" id="3.1.3.18" evidence="4"/>
<dbReference type="GO" id="GO:0008967">
    <property type="term" value="F:phosphoglycolate phosphatase activity"/>
    <property type="evidence" value="ECO:0007669"/>
    <property type="project" value="UniProtKB-EC"/>
</dbReference>
<reference evidence="6" key="1">
    <citation type="submission" date="2016-10" db="EMBL/GenBank/DDBJ databases">
        <authorList>
            <person name="Varghese N."/>
            <person name="Submissions S."/>
        </authorList>
    </citation>
    <scope>NUCLEOTIDE SEQUENCE [LARGE SCALE GENOMIC DNA]</scope>
    <source>
        <strain evidence="6">Gh-67</strain>
    </source>
</reference>
<dbReference type="RefSeq" id="WP_091166831.1">
    <property type="nucleotide sequence ID" value="NZ_FNCG01000004.1"/>
</dbReference>
<keyword evidence="6" id="KW-1185">Reference proteome</keyword>
<comment type="catalytic activity">
    <reaction evidence="1">
        <text>2-phosphoglycolate + H2O = glycolate + phosphate</text>
        <dbReference type="Rhea" id="RHEA:14369"/>
        <dbReference type="ChEBI" id="CHEBI:15377"/>
        <dbReference type="ChEBI" id="CHEBI:29805"/>
        <dbReference type="ChEBI" id="CHEBI:43474"/>
        <dbReference type="ChEBI" id="CHEBI:58033"/>
        <dbReference type="EC" id="3.1.3.18"/>
    </reaction>
</comment>
<sequence length="296" mass="34778">MEQIKKEDINFVITDLDDTIWDWLEMWYQSFMPYLNRIVEETGININILKKEFKALHEKYGTTEMSFIYKELPSINQSFYPIFEEVVDGKKSILHEYNSNKKNNLTAYEGVIDTLKFIKNQGSKIVAFTESNVFFTKYRIKHLGLDTIIDTVYSPEGYQIPGSVYKHYSEDYWDLKQTEIKTLPKETRKPNVEILNTIIKDFNADKSKSIYIGDKLDRDIYMAQQAGVTSVHAEYGHIIDGDRYELLKEVTHWSPGDVEREKQFKSQKLDIPSPDYTLKSFDELITLFRFTKFADA</sequence>
<dbReference type="Proteomes" id="UP000199705">
    <property type="component" value="Unassembled WGS sequence"/>
</dbReference>
<dbReference type="PANTHER" id="PTHR43434">
    <property type="entry name" value="PHOSPHOGLYCOLATE PHOSPHATASE"/>
    <property type="match status" value="1"/>
</dbReference>
<evidence type="ECO:0000256" key="4">
    <source>
        <dbReference type="ARBA" id="ARBA00013078"/>
    </source>
</evidence>
<evidence type="ECO:0000313" key="6">
    <source>
        <dbReference type="Proteomes" id="UP000199705"/>
    </source>
</evidence>
<proteinExistence type="inferred from homology"/>
<evidence type="ECO:0000256" key="3">
    <source>
        <dbReference type="ARBA" id="ARBA00006171"/>
    </source>
</evidence>
<dbReference type="Pfam" id="PF00702">
    <property type="entry name" value="Hydrolase"/>
    <property type="match status" value="1"/>
</dbReference>
<dbReference type="AlphaFoldDB" id="A0A1G7WQS9"/>
<evidence type="ECO:0000256" key="2">
    <source>
        <dbReference type="ARBA" id="ARBA00004818"/>
    </source>
</evidence>
<organism evidence="5 6">
    <name type="scientific">Mucilaginibacter gossypii</name>
    <dbReference type="NCBI Taxonomy" id="551996"/>
    <lineage>
        <taxon>Bacteria</taxon>
        <taxon>Pseudomonadati</taxon>
        <taxon>Bacteroidota</taxon>
        <taxon>Sphingobacteriia</taxon>
        <taxon>Sphingobacteriales</taxon>
        <taxon>Sphingobacteriaceae</taxon>
        <taxon>Mucilaginibacter</taxon>
    </lineage>
</organism>
<dbReference type="SUPFAM" id="SSF56784">
    <property type="entry name" value="HAD-like"/>
    <property type="match status" value="1"/>
</dbReference>
<dbReference type="EMBL" id="FNCG01000004">
    <property type="protein sequence ID" value="SDG74244.1"/>
    <property type="molecule type" value="Genomic_DNA"/>
</dbReference>
<dbReference type="Gene3D" id="1.10.150.520">
    <property type="match status" value="1"/>
</dbReference>
<accession>A0A1G7WQS9</accession>
<dbReference type="GO" id="GO:0006281">
    <property type="term" value="P:DNA repair"/>
    <property type="evidence" value="ECO:0007669"/>
    <property type="project" value="TreeGrafter"/>
</dbReference>
<dbReference type="Gene3D" id="3.40.50.1000">
    <property type="entry name" value="HAD superfamily/HAD-like"/>
    <property type="match status" value="2"/>
</dbReference>
<evidence type="ECO:0000256" key="1">
    <source>
        <dbReference type="ARBA" id="ARBA00000830"/>
    </source>
</evidence>